<feature type="signal peptide" evidence="1">
    <location>
        <begin position="1"/>
        <end position="18"/>
    </location>
</feature>
<evidence type="ECO:0008006" key="4">
    <source>
        <dbReference type="Google" id="ProtNLM"/>
    </source>
</evidence>
<dbReference type="GeneID" id="31499560"/>
<dbReference type="AlphaFoldDB" id="A0AA37I089"/>
<sequence length="714" mass="76317">MKKLFLFAALLMTGFAFYSCEDVVDNPAQDPAQSWNYSVSVKFADFDFNGAVDENSVPYTYKAPTTLYVLNEENTLMGTITTDAAPAIGDYGTYAGTLTGSIGNNLIITTKIGNDLTKQDGTLKSAIENGIVQTAEVPIKIYNANSGTLTTASAKMDNTAAIAYTSLGYIKGGDKILFVEGNQTFEWTVNEEFDPYTSTDLYIALPMNTDPETEYTISSDSKDGYTRGGTFKLADYPTLAAGKVSNYIGGIPFIQTGVDLTKWDAYMRTDPNNTWYMNNINNGWPATFSQEVEDGKSFIVTQSGPTLDSLNVVVGGVTGKEVNVTLNNIRLGKDRSINIGDKHGWVEYDGTHDIYGWGAKANVTLIGENECETLYIQCPATKKGEGTLNYKNLSIDSYGSGYYTGGSTWVFTKAGAPTITLNEDMNLNSIIIKDGVILNIADNKKINVSNEKAGNYAISASNSEITIGENAEVKAIAAKNASGLYTNNTTVTIKDNARVITKTTGTGGSGFDFNGSDKKLTIGKNVTIEAIGTPDNWSRIGYGMVINTTGEVTIGDGSKIVTESENGYYGLALQNATITLGEGTAITATLTGEDNLSWTRAALLTDNVTIKGKGSIIAESKCAYPGLRVDNNLTLNGGLLEAIGGPDKVGARVNGTLVFGDDFNQLKAKTGQTGASPIYILNSATDAELVIDETKLTETKKDGYRTITPKPAAE</sequence>
<proteinExistence type="predicted"/>
<reference evidence="2" key="1">
    <citation type="submission" date="2021-08" db="EMBL/GenBank/DDBJ databases">
        <title>Prevotella lacticifex sp. nov., isolated from rumen of cow.</title>
        <authorList>
            <person name="Shinkai T."/>
            <person name="Ikeyama N."/>
            <person name="Kumagai M."/>
            <person name="Ohmori H."/>
            <person name="Sakamoto M."/>
            <person name="Ohkuma M."/>
            <person name="Mitsumori M."/>
        </authorList>
    </citation>
    <scope>NUCLEOTIDE SEQUENCE</scope>
    <source>
        <strain evidence="2">JCM 8259</strain>
    </source>
</reference>
<gene>
    <name evidence="2" type="ORF">PRMUPPPA20_05220</name>
</gene>
<dbReference type="PROSITE" id="PS51257">
    <property type="entry name" value="PROKAR_LIPOPROTEIN"/>
    <property type="match status" value="1"/>
</dbReference>
<accession>A0AA37I089</accession>
<dbReference type="RefSeq" id="WP_013065143.1">
    <property type="nucleotide sequence ID" value="NZ_BPTT01000001.1"/>
</dbReference>
<dbReference type="EMBL" id="BPTT01000001">
    <property type="protein sequence ID" value="GJG32413.1"/>
    <property type="molecule type" value="Genomic_DNA"/>
</dbReference>
<evidence type="ECO:0000313" key="3">
    <source>
        <dbReference type="Proteomes" id="UP000887097"/>
    </source>
</evidence>
<organism evidence="2 3">
    <name type="scientific">Xylanibacter ruminicola</name>
    <name type="common">Prevotella ruminicola</name>
    <dbReference type="NCBI Taxonomy" id="839"/>
    <lineage>
        <taxon>Bacteria</taxon>
        <taxon>Pseudomonadati</taxon>
        <taxon>Bacteroidota</taxon>
        <taxon>Bacteroidia</taxon>
        <taxon>Bacteroidales</taxon>
        <taxon>Prevotellaceae</taxon>
        <taxon>Xylanibacter</taxon>
    </lineage>
</organism>
<name>A0AA37I089_XYLRU</name>
<protein>
    <recommendedName>
        <fullName evidence="4">Lipoprotein</fullName>
    </recommendedName>
</protein>
<comment type="caution">
    <text evidence="2">The sequence shown here is derived from an EMBL/GenBank/DDBJ whole genome shotgun (WGS) entry which is preliminary data.</text>
</comment>
<dbReference type="Proteomes" id="UP000887097">
    <property type="component" value="Unassembled WGS sequence"/>
</dbReference>
<evidence type="ECO:0000313" key="2">
    <source>
        <dbReference type="EMBL" id="GJG32413.1"/>
    </source>
</evidence>
<feature type="chain" id="PRO_5041225888" description="Lipoprotein" evidence="1">
    <location>
        <begin position="19"/>
        <end position="714"/>
    </location>
</feature>
<evidence type="ECO:0000256" key="1">
    <source>
        <dbReference type="SAM" id="SignalP"/>
    </source>
</evidence>
<keyword evidence="1" id="KW-0732">Signal</keyword>